<accession>A0A2A9NL21</accession>
<evidence type="ECO:0000313" key="3">
    <source>
        <dbReference type="Proteomes" id="UP000242287"/>
    </source>
</evidence>
<gene>
    <name evidence="2" type="ORF">AMATHDRAFT_5273</name>
</gene>
<dbReference type="Proteomes" id="UP000242287">
    <property type="component" value="Unassembled WGS sequence"/>
</dbReference>
<keyword evidence="1" id="KW-0812">Transmembrane</keyword>
<dbReference type="OrthoDB" id="3206101at2759"/>
<feature type="transmembrane region" description="Helical" evidence="1">
    <location>
        <begin position="42"/>
        <end position="66"/>
    </location>
</feature>
<dbReference type="AlphaFoldDB" id="A0A2A9NL21"/>
<evidence type="ECO:0000256" key="1">
    <source>
        <dbReference type="SAM" id="Phobius"/>
    </source>
</evidence>
<protein>
    <submittedName>
        <fullName evidence="2">Uncharacterized protein</fullName>
    </submittedName>
</protein>
<keyword evidence="3" id="KW-1185">Reference proteome</keyword>
<keyword evidence="1" id="KW-0472">Membrane</keyword>
<dbReference type="EMBL" id="KZ302042">
    <property type="protein sequence ID" value="PFH49021.1"/>
    <property type="molecule type" value="Genomic_DNA"/>
</dbReference>
<feature type="transmembrane region" description="Helical" evidence="1">
    <location>
        <begin position="7"/>
        <end position="30"/>
    </location>
</feature>
<feature type="transmembrane region" description="Helical" evidence="1">
    <location>
        <begin position="158"/>
        <end position="178"/>
    </location>
</feature>
<evidence type="ECO:0000313" key="2">
    <source>
        <dbReference type="EMBL" id="PFH49021.1"/>
    </source>
</evidence>
<name>A0A2A9NL21_9AGAR</name>
<sequence length="229" mass="25543">MNFVKCLYIIARYMTLIFQIFSLVVLATNFNKVPVPHNACLLWFYTQEFAAVAGLTALEATLIYALHGKNYRIGVLLLLSLTAKSLCNIVFSLLLALDYQGNALCVSEAKPRWILPPTIATFWHQLLIWGLTFRKWSDLHSLSTTAWRIAHIVMRDGTWVMVCILAMGLMIIPYDILIGPITHVAFGVMCPAYSSATCRLILNIQRLGADTSNVSEELTTIAAESTDNA</sequence>
<organism evidence="2 3">
    <name type="scientific">Amanita thiersii Skay4041</name>
    <dbReference type="NCBI Taxonomy" id="703135"/>
    <lineage>
        <taxon>Eukaryota</taxon>
        <taxon>Fungi</taxon>
        <taxon>Dikarya</taxon>
        <taxon>Basidiomycota</taxon>
        <taxon>Agaricomycotina</taxon>
        <taxon>Agaricomycetes</taxon>
        <taxon>Agaricomycetidae</taxon>
        <taxon>Agaricales</taxon>
        <taxon>Pluteineae</taxon>
        <taxon>Amanitaceae</taxon>
        <taxon>Amanita</taxon>
    </lineage>
</organism>
<keyword evidence="1" id="KW-1133">Transmembrane helix</keyword>
<proteinExistence type="predicted"/>
<reference evidence="2 3" key="1">
    <citation type="submission" date="2014-02" db="EMBL/GenBank/DDBJ databases">
        <title>Transposable element dynamics among asymbiotic and ectomycorrhizal Amanita fungi.</title>
        <authorList>
            <consortium name="DOE Joint Genome Institute"/>
            <person name="Hess J."/>
            <person name="Skrede I."/>
            <person name="Wolfe B."/>
            <person name="LaButti K."/>
            <person name="Ohm R.A."/>
            <person name="Grigoriev I.V."/>
            <person name="Pringle A."/>
        </authorList>
    </citation>
    <scope>NUCLEOTIDE SEQUENCE [LARGE SCALE GENOMIC DNA]</scope>
    <source>
        <strain evidence="2 3">SKay4041</strain>
    </source>
</reference>
<feature type="transmembrane region" description="Helical" evidence="1">
    <location>
        <begin position="73"/>
        <end position="94"/>
    </location>
</feature>